<dbReference type="PANTHER" id="PTHR35788:SF1">
    <property type="entry name" value="EXPORTED PROTEIN"/>
    <property type="match status" value="1"/>
</dbReference>
<dbReference type="STRING" id="555079.Toce_1192"/>
<feature type="domain" description="G5" evidence="3">
    <location>
        <begin position="366"/>
        <end position="441"/>
    </location>
</feature>
<keyword evidence="5" id="KW-1185">Reference proteome</keyword>
<dbReference type="EMBL" id="CP002131">
    <property type="protein sequence ID" value="ADL07950.1"/>
    <property type="molecule type" value="Genomic_DNA"/>
</dbReference>
<dbReference type="Gene3D" id="2.20.230.10">
    <property type="entry name" value="Resuscitation-promoting factor rpfb"/>
    <property type="match status" value="1"/>
</dbReference>
<keyword evidence="1" id="KW-0732">Signal</keyword>
<dbReference type="eggNOG" id="COG2720">
    <property type="taxonomic scope" value="Bacteria"/>
</dbReference>
<accession>D9S3H3</accession>
<gene>
    <name evidence="4" type="ordered locus">Toce_1192</name>
</gene>
<dbReference type="AlphaFoldDB" id="D9S3H3"/>
<dbReference type="InterPro" id="IPR007391">
    <property type="entry name" value="Vancomycin_resist_VanW"/>
</dbReference>
<dbReference type="InterPro" id="IPR052913">
    <property type="entry name" value="Glycopeptide_resist_protein"/>
</dbReference>
<dbReference type="InterPro" id="IPR011098">
    <property type="entry name" value="G5_dom"/>
</dbReference>
<dbReference type="OrthoDB" id="9797191at2"/>
<proteinExistence type="predicted"/>
<organism evidence="4 5">
    <name type="scientific">Thermosediminibacter oceani (strain ATCC BAA-1034 / DSM 16646 / JW/IW-1228P)</name>
    <dbReference type="NCBI Taxonomy" id="555079"/>
    <lineage>
        <taxon>Bacteria</taxon>
        <taxon>Bacillati</taxon>
        <taxon>Bacillota</taxon>
        <taxon>Clostridia</taxon>
        <taxon>Thermosediminibacterales</taxon>
        <taxon>Thermosediminibacteraceae</taxon>
        <taxon>Thermosediminibacter</taxon>
    </lineage>
</organism>
<dbReference type="InterPro" id="IPR022029">
    <property type="entry name" value="YoaR-like_PG-bd"/>
</dbReference>
<dbReference type="Pfam" id="PF12229">
    <property type="entry name" value="PG_binding_4"/>
    <property type="match status" value="1"/>
</dbReference>
<evidence type="ECO:0000256" key="2">
    <source>
        <dbReference type="SAM" id="MobiDB-lite"/>
    </source>
</evidence>
<dbReference type="KEGG" id="toc:Toce_1192"/>
<evidence type="ECO:0000259" key="3">
    <source>
        <dbReference type="SMART" id="SM01208"/>
    </source>
</evidence>
<evidence type="ECO:0000256" key="1">
    <source>
        <dbReference type="ARBA" id="ARBA00022729"/>
    </source>
</evidence>
<dbReference type="RefSeq" id="WP_013275989.1">
    <property type="nucleotide sequence ID" value="NC_014377.1"/>
</dbReference>
<evidence type="ECO:0000313" key="5">
    <source>
        <dbReference type="Proteomes" id="UP000000272"/>
    </source>
</evidence>
<dbReference type="Pfam" id="PF07501">
    <property type="entry name" value="G5"/>
    <property type="match status" value="1"/>
</dbReference>
<name>D9S3H3_THEOJ</name>
<dbReference type="Proteomes" id="UP000000272">
    <property type="component" value="Chromosome"/>
</dbReference>
<evidence type="ECO:0000313" key="4">
    <source>
        <dbReference type="EMBL" id="ADL07950.1"/>
    </source>
</evidence>
<protein>
    <submittedName>
        <fullName evidence="4">VanW family protein</fullName>
    </submittedName>
</protein>
<feature type="compositionally biased region" description="Basic and acidic residues" evidence="2">
    <location>
        <begin position="438"/>
        <end position="455"/>
    </location>
</feature>
<sequence>MKKKFNIIVVILLLFIICSVYGIYCYERRHSDDVLGGVYIGQVYVGGLFREEAEEKVKKYVEENLNNTVTLYYSDKIWDLNPKEIINVKLEKAIDEAISEGKSGNFILRFFNRLKLSRIPKKIDLAAEIKVDPFKAIIERISKDIARKPQNARFKIVDDIVMIEKEIEGIQVDTENLKQKILDAIWSQEKKIQVPVITIKPEVTSEALMKMNIKVEMASFSTKFDKTQVGRSTNIKLAAKKLDGYIIPPGEVFSFNDAVGERSSKEGYKEAPIFFNNEVISGIGGGVCQLSSTLYNLALITDLEIVERSNHSLPVNYVPLGRDATVNYGLIDLKFKNNTGGYLLLHAEVKEDTLTVKFYGSKKNDKKIKIVTEVVKKIPPPVTVKEDYSLEKGKIEIQEGRPGYQVKVWKIVSHNGTQEKKLLSIDTYNPTATIMFVGKKEPPAKTDPTKSKESAKTPADNHPPSEQPETVNQ</sequence>
<dbReference type="PANTHER" id="PTHR35788">
    <property type="entry name" value="EXPORTED PROTEIN-RELATED"/>
    <property type="match status" value="1"/>
</dbReference>
<dbReference type="eggNOG" id="COG3583">
    <property type="taxonomic scope" value="Bacteria"/>
</dbReference>
<dbReference type="HOGENOM" id="CLU_011572_2_1_9"/>
<feature type="region of interest" description="Disordered" evidence="2">
    <location>
        <begin position="436"/>
        <end position="473"/>
    </location>
</feature>
<dbReference type="SMART" id="SM01208">
    <property type="entry name" value="G5"/>
    <property type="match status" value="1"/>
</dbReference>
<dbReference type="Pfam" id="PF04294">
    <property type="entry name" value="VanW"/>
    <property type="match status" value="1"/>
</dbReference>
<reference evidence="4 5" key="1">
    <citation type="journal article" date="2010" name="Stand. Genomic Sci.">
        <title>Complete genome sequence of Thermosediminibacter oceani type strain (JW/IW-1228P).</title>
        <authorList>
            <person name="Pitluck S."/>
            <person name="Yasawong M."/>
            <person name="Munk C."/>
            <person name="Nolan M."/>
            <person name="Lapidus A."/>
            <person name="Lucas S."/>
            <person name="Glavina Del Rio T."/>
            <person name="Tice H."/>
            <person name="Cheng J.F."/>
            <person name="Bruce D."/>
            <person name="Detter C."/>
            <person name="Tapia R."/>
            <person name="Han C."/>
            <person name="Goodwin L."/>
            <person name="Liolios K."/>
            <person name="Ivanova N."/>
            <person name="Mavromatis K."/>
            <person name="Mikhailova N."/>
            <person name="Pati A."/>
            <person name="Chen A."/>
            <person name="Palaniappan K."/>
            <person name="Land M."/>
            <person name="Hauser L."/>
            <person name="Chang Y.J."/>
            <person name="Jeffries C.D."/>
            <person name="Rohde M."/>
            <person name="Spring S."/>
            <person name="Sikorski J."/>
            <person name="Goker M."/>
            <person name="Woyke T."/>
            <person name="Bristow J."/>
            <person name="Eisen J.A."/>
            <person name="Markowitz V."/>
            <person name="Hugenholtz P."/>
            <person name="Kyrpides N.C."/>
            <person name="Klenk H.P."/>
        </authorList>
    </citation>
    <scope>NUCLEOTIDE SEQUENCE [LARGE SCALE GENOMIC DNA]</scope>
    <source>
        <strain evidence="5">ATCC BAA-1034 / DSM 16646 / JW/IW-1228P</strain>
    </source>
</reference>